<dbReference type="Proteomes" id="UP000410492">
    <property type="component" value="Unassembled WGS sequence"/>
</dbReference>
<sequence length="17" mass="2255">MKWRSTMEFFSSERYIR</sequence>
<protein>
    <submittedName>
        <fullName evidence="1">Uncharacterized protein</fullName>
    </submittedName>
</protein>
<reference evidence="1 2" key="1">
    <citation type="submission" date="2019-01" db="EMBL/GenBank/DDBJ databases">
        <authorList>
            <person name="Sayadi A."/>
        </authorList>
    </citation>
    <scope>NUCLEOTIDE SEQUENCE [LARGE SCALE GENOMIC DNA]</scope>
</reference>
<evidence type="ECO:0000313" key="2">
    <source>
        <dbReference type="Proteomes" id="UP000410492"/>
    </source>
</evidence>
<proteinExistence type="predicted"/>
<dbReference type="OrthoDB" id="6274823at2759"/>
<name>A0A653BGF1_CALMS</name>
<dbReference type="AlphaFoldDB" id="A0A653BGF1"/>
<organism evidence="1 2">
    <name type="scientific">Callosobruchus maculatus</name>
    <name type="common">Southern cowpea weevil</name>
    <name type="synonym">Pulse bruchid</name>
    <dbReference type="NCBI Taxonomy" id="64391"/>
    <lineage>
        <taxon>Eukaryota</taxon>
        <taxon>Metazoa</taxon>
        <taxon>Ecdysozoa</taxon>
        <taxon>Arthropoda</taxon>
        <taxon>Hexapoda</taxon>
        <taxon>Insecta</taxon>
        <taxon>Pterygota</taxon>
        <taxon>Neoptera</taxon>
        <taxon>Endopterygota</taxon>
        <taxon>Coleoptera</taxon>
        <taxon>Polyphaga</taxon>
        <taxon>Cucujiformia</taxon>
        <taxon>Chrysomeloidea</taxon>
        <taxon>Chrysomelidae</taxon>
        <taxon>Bruchinae</taxon>
        <taxon>Bruchini</taxon>
        <taxon>Callosobruchus</taxon>
    </lineage>
</organism>
<gene>
    <name evidence="1" type="ORF">CALMAC_LOCUS742</name>
</gene>
<accession>A0A653BGF1</accession>
<dbReference type="EMBL" id="CAACVG010000849">
    <property type="protein sequence ID" value="VEN34611.1"/>
    <property type="molecule type" value="Genomic_DNA"/>
</dbReference>
<evidence type="ECO:0000313" key="1">
    <source>
        <dbReference type="EMBL" id="VEN34611.1"/>
    </source>
</evidence>
<keyword evidence="2" id="KW-1185">Reference proteome</keyword>